<organism evidence="7 8">
    <name type="scientific">Roseinatronobacter domitianus</name>
    <dbReference type="NCBI Taxonomy" id="2940293"/>
    <lineage>
        <taxon>Bacteria</taxon>
        <taxon>Pseudomonadati</taxon>
        <taxon>Pseudomonadota</taxon>
        <taxon>Alphaproteobacteria</taxon>
        <taxon>Rhodobacterales</taxon>
        <taxon>Paracoccaceae</taxon>
        <taxon>Roseinatronobacter</taxon>
    </lineage>
</organism>
<name>A0ABT0M462_9RHOB</name>
<dbReference type="GO" id="GO:0008168">
    <property type="term" value="F:methyltransferase activity"/>
    <property type="evidence" value="ECO:0007669"/>
    <property type="project" value="UniProtKB-KW"/>
</dbReference>
<dbReference type="PROSITE" id="PS51686">
    <property type="entry name" value="SAM_MT_RSMB_NOP"/>
    <property type="match status" value="1"/>
</dbReference>
<evidence type="ECO:0000313" key="7">
    <source>
        <dbReference type="EMBL" id="MCL1629655.1"/>
    </source>
</evidence>
<dbReference type="GO" id="GO:0032259">
    <property type="term" value="P:methylation"/>
    <property type="evidence" value="ECO:0007669"/>
    <property type="project" value="UniProtKB-KW"/>
</dbReference>
<comment type="caution">
    <text evidence="5">Lacks conserved residue(s) required for the propagation of feature annotation.</text>
</comment>
<gene>
    <name evidence="7" type="ORF">M3N55_13035</name>
</gene>
<keyword evidence="4 5" id="KW-0694">RNA-binding</keyword>
<dbReference type="PANTHER" id="PTHR22807:SF53">
    <property type="entry name" value="RIBOSOMAL RNA SMALL SUBUNIT METHYLTRANSFERASE B-RELATED"/>
    <property type="match status" value="1"/>
</dbReference>
<dbReference type="Gene3D" id="3.40.50.150">
    <property type="entry name" value="Vaccinia Virus protein VP39"/>
    <property type="match status" value="1"/>
</dbReference>
<keyword evidence="3 5" id="KW-0949">S-adenosyl-L-methionine</keyword>
<dbReference type="PRINTS" id="PR02008">
    <property type="entry name" value="RCMTFAMILY"/>
</dbReference>
<dbReference type="CDD" id="cd02440">
    <property type="entry name" value="AdoMet_MTases"/>
    <property type="match status" value="1"/>
</dbReference>
<dbReference type="Proteomes" id="UP001202550">
    <property type="component" value="Unassembled WGS sequence"/>
</dbReference>
<dbReference type="Pfam" id="PF22458">
    <property type="entry name" value="RsmF-B_ferredox"/>
    <property type="match status" value="1"/>
</dbReference>
<dbReference type="InterPro" id="IPR029063">
    <property type="entry name" value="SAM-dependent_MTases_sf"/>
</dbReference>
<dbReference type="SUPFAM" id="SSF53335">
    <property type="entry name" value="S-adenosyl-L-methionine-dependent methyltransferases"/>
    <property type="match status" value="1"/>
</dbReference>
<dbReference type="PANTHER" id="PTHR22807">
    <property type="entry name" value="NOP2 YEAST -RELATED NOL1/NOP2/FMU SUN DOMAIN-CONTAINING"/>
    <property type="match status" value="1"/>
</dbReference>
<dbReference type="InterPro" id="IPR001678">
    <property type="entry name" value="MeTrfase_RsmB-F_NOP2_dom"/>
</dbReference>
<dbReference type="Gene3D" id="3.30.70.1170">
    <property type="entry name" value="Sun protein, domain 3"/>
    <property type="match status" value="1"/>
</dbReference>
<comment type="caution">
    <text evidence="7">The sequence shown here is derived from an EMBL/GenBank/DDBJ whole genome shotgun (WGS) entry which is preliminary data.</text>
</comment>
<proteinExistence type="inferred from homology"/>
<dbReference type="RefSeq" id="WP_249059780.1">
    <property type="nucleotide sequence ID" value="NZ_JALZWP010000014.1"/>
</dbReference>
<evidence type="ECO:0000256" key="5">
    <source>
        <dbReference type="PROSITE-ProRule" id="PRU01023"/>
    </source>
</evidence>
<dbReference type="InterPro" id="IPR049560">
    <property type="entry name" value="MeTrfase_RsmB-F_NOP2_cat"/>
</dbReference>
<dbReference type="InterPro" id="IPR054728">
    <property type="entry name" value="RsmB-like_ferredoxin"/>
</dbReference>
<evidence type="ECO:0000259" key="6">
    <source>
        <dbReference type="PROSITE" id="PS51686"/>
    </source>
</evidence>
<dbReference type="Pfam" id="PF01189">
    <property type="entry name" value="Methyltr_RsmB-F"/>
    <property type="match status" value="1"/>
</dbReference>
<evidence type="ECO:0000256" key="4">
    <source>
        <dbReference type="ARBA" id="ARBA00022884"/>
    </source>
</evidence>
<feature type="domain" description="SAM-dependent MTase RsmB/NOP-type" evidence="6">
    <location>
        <begin position="135"/>
        <end position="383"/>
    </location>
</feature>
<evidence type="ECO:0000313" key="8">
    <source>
        <dbReference type="Proteomes" id="UP001202550"/>
    </source>
</evidence>
<evidence type="ECO:0000256" key="1">
    <source>
        <dbReference type="ARBA" id="ARBA00022603"/>
    </source>
</evidence>
<evidence type="ECO:0000256" key="3">
    <source>
        <dbReference type="ARBA" id="ARBA00022691"/>
    </source>
</evidence>
<reference evidence="7 8" key="1">
    <citation type="submission" date="2022-05" db="EMBL/GenBank/DDBJ databases">
        <title>Seasonal and diel survey of microbial diversity of the Tyrrhenian coast.</title>
        <authorList>
            <person name="Gattoni G."/>
            <person name="Corral P."/>
        </authorList>
    </citation>
    <scope>NUCLEOTIDE SEQUENCE [LARGE SCALE GENOMIC DNA]</scope>
    <source>
        <strain evidence="7 8">V10</strain>
    </source>
</reference>
<protein>
    <submittedName>
        <fullName evidence="7">RsmB/NOP family class I SAM-dependent RNA methyltransferase</fullName>
    </submittedName>
</protein>
<accession>A0ABT0M462</accession>
<evidence type="ECO:0000256" key="2">
    <source>
        <dbReference type="ARBA" id="ARBA00022679"/>
    </source>
</evidence>
<feature type="binding site" evidence="5">
    <location>
        <position position="283"/>
    </location>
    <ligand>
        <name>S-adenosyl-L-methionine</name>
        <dbReference type="ChEBI" id="CHEBI:59789"/>
    </ligand>
</feature>
<feature type="binding site" evidence="5">
    <location>
        <position position="247"/>
    </location>
    <ligand>
        <name>S-adenosyl-L-methionine</name>
        <dbReference type="ChEBI" id="CHEBI:59789"/>
    </ligand>
</feature>
<keyword evidence="1 5" id="KW-0489">Methyltransferase</keyword>
<dbReference type="EMBL" id="JALZWP010000014">
    <property type="protein sequence ID" value="MCL1629655.1"/>
    <property type="molecule type" value="Genomic_DNA"/>
</dbReference>
<sequence>MTPAARLQAAIEILDEVLAGKPAEQTLTNWARANRFAGSKDRAAIRDHVFDCLRCKRSFAHLGGRTDGRGLVLGLVRDAGTDPATLFTGQGYAPPPLTAADMPNTDPMPRGVALDCPDWLLPELETSLGPATDDLLRIMRHRAPVFLRVNLLRGTVAQAMERLAQEGIETRPTPLAATALQVVTNARRVRQSRAFTEGLVELQDAASQAVIAALPDLDGAHVLDYCAGGGGKALAMAAEGANVTAHDADPARMRDIPERAKRAGVKITVQTQPMGLFDLVVTDVPCSGSGAWRRAPHGKWALTPERMTHLTSLQSAILRQAWQHVRPGGRLVYATCSLLDAENTAITTPFAAETTAATLGAAQHLTPLDGGDGFFSAIIHKAS</sequence>
<comment type="similarity">
    <text evidence="5">Belongs to the class I-like SAM-binding methyltransferase superfamily. RsmB/NOP family.</text>
</comment>
<feature type="active site" description="Nucleophile" evidence="5">
    <location>
        <position position="336"/>
    </location>
</feature>
<keyword evidence="2 5" id="KW-0808">Transferase</keyword>
<dbReference type="InterPro" id="IPR023267">
    <property type="entry name" value="RCMT"/>
</dbReference>
<keyword evidence="8" id="KW-1185">Reference proteome</keyword>